<protein>
    <submittedName>
        <fullName evidence="1">Uncharacterized protein</fullName>
    </submittedName>
</protein>
<dbReference type="AlphaFoldDB" id="A0A8H7RM64"/>
<evidence type="ECO:0000313" key="1">
    <source>
        <dbReference type="EMBL" id="KAG2212742.1"/>
    </source>
</evidence>
<evidence type="ECO:0000313" key="2">
    <source>
        <dbReference type="Proteomes" id="UP000603453"/>
    </source>
</evidence>
<keyword evidence="2" id="KW-1185">Reference proteome</keyword>
<gene>
    <name evidence="1" type="ORF">INT47_000719</name>
</gene>
<reference evidence="1" key="1">
    <citation type="submission" date="2020-12" db="EMBL/GenBank/DDBJ databases">
        <title>Metabolic potential, ecology and presence of endohyphal bacteria is reflected in genomic diversity of Mucoromycotina.</title>
        <authorList>
            <person name="Muszewska A."/>
            <person name="Okrasinska A."/>
            <person name="Steczkiewicz K."/>
            <person name="Drgas O."/>
            <person name="Orlowska M."/>
            <person name="Perlinska-Lenart U."/>
            <person name="Aleksandrzak-Piekarczyk T."/>
            <person name="Szatraj K."/>
            <person name="Zielenkiewicz U."/>
            <person name="Pilsyk S."/>
            <person name="Malc E."/>
            <person name="Mieczkowski P."/>
            <person name="Kruszewska J.S."/>
            <person name="Biernat P."/>
            <person name="Pawlowska J."/>
        </authorList>
    </citation>
    <scope>NUCLEOTIDE SEQUENCE</scope>
    <source>
        <strain evidence="1">WA0000017839</strain>
    </source>
</reference>
<dbReference type="Proteomes" id="UP000603453">
    <property type="component" value="Unassembled WGS sequence"/>
</dbReference>
<comment type="caution">
    <text evidence="1">The sequence shown here is derived from an EMBL/GenBank/DDBJ whole genome shotgun (WGS) entry which is preliminary data.</text>
</comment>
<name>A0A8H7RM64_9FUNG</name>
<dbReference type="EMBL" id="JAEPRD010000005">
    <property type="protein sequence ID" value="KAG2212742.1"/>
    <property type="molecule type" value="Genomic_DNA"/>
</dbReference>
<organism evidence="1 2">
    <name type="scientific">Mucor saturninus</name>
    <dbReference type="NCBI Taxonomy" id="64648"/>
    <lineage>
        <taxon>Eukaryota</taxon>
        <taxon>Fungi</taxon>
        <taxon>Fungi incertae sedis</taxon>
        <taxon>Mucoromycota</taxon>
        <taxon>Mucoromycotina</taxon>
        <taxon>Mucoromycetes</taxon>
        <taxon>Mucorales</taxon>
        <taxon>Mucorineae</taxon>
        <taxon>Mucoraceae</taxon>
        <taxon>Mucor</taxon>
    </lineage>
</organism>
<sequence length="129" mass="14410">MSDSSMSKRAPSSVLGKRAYSLINEVTSDISSMSSRTESSGPKTPTPWLPPLSSLLINNYPISSAKLHVAAETTPPSTIPQPAANNKRKTHPQVFMPMIPYYFHHKDFGIESCMLQLEGQKNFNKYYYI</sequence>
<proteinExistence type="predicted"/>
<dbReference type="OrthoDB" id="2290936at2759"/>
<accession>A0A8H7RM64</accession>